<dbReference type="Pfam" id="PF17203">
    <property type="entry name" value="sCache_3_2"/>
    <property type="match status" value="1"/>
</dbReference>
<name>A0A0H3AAP6_NITV4</name>
<dbReference type="SMART" id="SM00091">
    <property type="entry name" value="PAS"/>
    <property type="match status" value="1"/>
</dbReference>
<reference evidence="18" key="1">
    <citation type="journal article" date="2009" name="Environ. Microbiol.">
        <title>Contribution of mobile genetic elements to Desulfovibrio vulgaris genome plasticity.</title>
        <authorList>
            <person name="Walker C.B."/>
            <person name="Stolyar S."/>
            <person name="Chivian D."/>
            <person name="Pinel N."/>
            <person name="Gabster J.A."/>
            <person name="Dehal P.S."/>
            <person name="He Z."/>
            <person name="Yang Z.K."/>
            <person name="Yen H.C."/>
            <person name="Zhou J."/>
            <person name="Wall J.D."/>
            <person name="Hazen T.C."/>
            <person name="Arkin A.P."/>
            <person name="Stahl D.A."/>
        </authorList>
    </citation>
    <scope>NUCLEOTIDE SEQUENCE [LARGE SCALE GENOMIC DNA]</scope>
    <source>
        <strain evidence="18">DP4</strain>
    </source>
</reference>
<dbReference type="PROSITE" id="PS50109">
    <property type="entry name" value="HIS_KIN"/>
    <property type="match status" value="1"/>
</dbReference>
<dbReference type="KEGG" id="dvl:Dvul_2370"/>
<feature type="transmembrane region" description="Helical" evidence="14">
    <location>
        <begin position="15"/>
        <end position="38"/>
    </location>
</feature>
<dbReference type="EC" id="2.7.13.3" evidence="3"/>
<organism evidence="17 18">
    <name type="scientific">Nitratidesulfovibrio vulgaris (strain DP4)</name>
    <name type="common">Desulfovibrio vulgaris</name>
    <dbReference type="NCBI Taxonomy" id="391774"/>
    <lineage>
        <taxon>Bacteria</taxon>
        <taxon>Pseudomonadati</taxon>
        <taxon>Thermodesulfobacteriota</taxon>
        <taxon>Desulfovibrionia</taxon>
        <taxon>Desulfovibrionales</taxon>
        <taxon>Desulfovibrionaceae</taxon>
        <taxon>Nitratidesulfovibrio</taxon>
    </lineage>
</organism>
<dbReference type="SUPFAM" id="SSF55785">
    <property type="entry name" value="PYP-like sensor domain (PAS domain)"/>
    <property type="match status" value="1"/>
</dbReference>
<dbReference type="HOGENOM" id="CLU_410352_0_0_7"/>
<evidence type="ECO:0000256" key="14">
    <source>
        <dbReference type="SAM" id="Phobius"/>
    </source>
</evidence>
<keyword evidence="5" id="KW-0597">Phosphoprotein</keyword>
<dbReference type="InterPro" id="IPR003661">
    <property type="entry name" value="HisK_dim/P_dom"/>
</dbReference>
<dbReference type="GO" id="GO:0000155">
    <property type="term" value="F:phosphorelay sensor kinase activity"/>
    <property type="evidence" value="ECO:0007669"/>
    <property type="project" value="InterPro"/>
</dbReference>
<evidence type="ECO:0000259" key="16">
    <source>
        <dbReference type="PROSITE" id="PS50112"/>
    </source>
</evidence>
<dbReference type="PROSITE" id="PS50112">
    <property type="entry name" value="PAS"/>
    <property type="match status" value="1"/>
</dbReference>
<evidence type="ECO:0000256" key="1">
    <source>
        <dbReference type="ARBA" id="ARBA00000085"/>
    </source>
</evidence>
<keyword evidence="8" id="KW-0547">Nucleotide-binding</keyword>
<evidence type="ECO:0000256" key="12">
    <source>
        <dbReference type="ARBA" id="ARBA00023012"/>
    </source>
</evidence>
<gene>
    <name evidence="17" type="ordered locus">Dvul_2370</name>
</gene>
<protein>
    <recommendedName>
        <fullName evidence="3">histidine kinase</fullName>
        <ecNumber evidence="3">2.7.13.3</ecNumber>
    </recommendedName>
</protein>
<evidence type="ECO:0000256" key="11">
    <source>
        <dbReference type="ARBA" id="ARBA00022989"/>
    </source>
</evidence>
<dbReference type="SUPFAM" id="SSF55874">
    <property type="entry name" value="ATPase domain of HSP90 chaperone/DNA topoisomerase II/histidine kinase"/>
    <property type="match status" value="1"/>
</dbReference>
<dbReference type="InterPro" id="IPR004358">
    <property type="entry name" value="Sig_transdc_His_kin-like_C"/>
</dbReference>
<feature type="domain" description="PAS" evidence="16">
    <location>
        <begin position="302"/>
        <end position="347"/>
    </location>
</feature>
<dbReference type="Pfam" id="PF00512">
    <property type="entry name" value="HisKA"/>
    <property type="match status" value="1"/>
</dbReference>
<feature type="transmembrane region" description="Helical" evidence="14">
    <location>
        <begin position="174"/>
        <end position="195"/>
    </location>
</feature>
<evidence type="ECO:0000256" key="6">
    <source>
        <dbReference type="ARBA" id="ARBA00022679"/>
    </source>
</evidence>
<evidence type="ECO:0000259" key="15">
    <source>
        <dbReference type="PROSITE" id="PS50109"/>
    </source>
</evidence>
<keyword evidence="10" id="KW-0067">ATP-binding</keyword>
<proteinExistence type="predicted"/>
<keyword evidence="6 17" id="KW-0808">Transferase</keyword>
<dbReference type="AlphaFoldDB" id="A0A0H3AAP6"/>
<dbReference type="InterPro" id="IPR033463">
    <property type="entry name" value="sCache_3"/>
</dbReference>
<comment type="catalytic activity">
    <reaction evidence="1">
        <text>ATP + protein L-histidine = ADP + protein N-phospho-L-histidine.</text>
        <dbReference type="EC" id="2.7.13.3"/>
    </reaction>
</comment>
<evidence type="ECO:0000256" key="8">
    <source>
        <dbReference type="ARBA" id="ARBA00022741"/>
    </source>
</evidence>
<dbReference type="CDD" id="cd00082">
    <property type="entry name" value="HisKA"/>
    <property type="match status" value="1"/>
</dbReference>
<keyword evidence="4" id="KW-1003">Cell membrane</keyword>
<dbReference type="PANTHER" id="PTHR43065">
    <property type="entry name" value="SENSOR HISTIDINE KINASE"/>
    <property type="match status" value="1"/>
</dbReference>
<evidence type="ECO:0000256" key="13">
    <source>
        <dbReference type="ARBA" id="ARBA00023136"/>
    </source>
</evidence>
<dbReference type="InterPro" id="IPR005467">
    <property type="entry name" value="His_kinase_dom"/>
</dbReference>
<evidence type="ECO:0000256" key="9">
    <source>
        <dbReference type="ARBA" id="ARBA00022777"/>
    </source>
</evidence>
<dbReference type="SMART" id="SM00387">
    <property type="entry name" value="HATPase_c"/>
    <property type="match status" value="1"/>
</dbReference>
<dbReference type="Pfam" id="PF13426">
    <property type="entry name" value="PAS_9"/>
    <property type="match status" value="1"/>
</dbReference>
<dbReference type="PANTHER" id="PTHR43065:SF46">
    <property type="entry name" value="C4-DICARBOXYLATE TRANSPORT SENSOR PROTEIN DCTB"/>
    <property type="match status" value="1"/>
</dbReference>
<feature type="domain" description="Histidine kinase" evidence="15">
    <location>
        <begin position="439"/>
        <end position="661"/>
    </location>
</feature>
<dbReference type="InterPro" id="IPR036890">
    <property type="entry name" value="HATPase_C_sf"/>
</dbReference>
<evidence type="ECO:0000256" key="4">
    <source>
        <dbReference type="ARBA" id="ARBA00022475"/>
    </source>
</evidence>
<evidence type="ECO:0000256" key="3">
    <source>
        <dbReference type="ARBA" id="ARBA00012438"/>
    </source>
</evidence>
<dbReference type="SUPFAM" id="SSF47384">
    <property type="entry name" value="Homodimeric domain of signal transducing histidine kinase"/>
    <property type="match status" value="1"/>
</dbReference>
<keyword evidence="7 14" id="KW-0812">Transmembrane</keyword>
<dbReference type="Gene3D" id="6.10.340.10">
    <property type="match status" value="1"/>
</dbReference>
<dbReference type="InterPro" id="IPR036097">
    <property type="entry name" value="HisK_dim/P_sf"/>
</dbReference>
<dbReference type="InterPro" id="IPR003594">
    <property type="entry name" value="HATPase_dom"/>
</dbReference>
<dbReference type="Proteomes" id="UP000009173">
    <property type="component" value="Chromosome"/>
</dbReference>
<dbReference type="RefSeq" id="WP_010937885.1">
    <property type="nucleotide sequence ID" value="NC_008751.1"/>
</dbReference>
<keyword evidence="13 14" id="KW-0472">Membrane</keyword>
<dbReference type="GO" id="GO:0005886">
    <property type="term" value="C:plasma membrane"/>
    <property type="evidence" value="ECO:0007669"/>
    <property type="project" value="UniProtKB-SubCell"/>
</dbReference>
<evidence type="ECO:0000313" key="18">
    <source>
        <dbReference type="Proteomes" id="UP000009173"/>
    </source>
</evidence>
<accession>A0A0H3AAP6</accession>
<evidence type="ECO:0000256" key="5">
    <source>
        <dbReference type="ARBA" id="ARBA00022553"/>
    </source>
</evidence>
<evidence type="ECO:0000256" key="10">
    <source>
        <dbReference type="ARBA" id="ARBA00022840"/>
    </source>
</evidence>
<dbReference type="NCBIfam" id="TIGR00229">
    <property type="entry name" value="sensory_box"/>
    <property type="match status" value="1"/>
</dbReference>
<keyword evidence="11 14" id="KW-1133">Transmembrane helix</keyword>
<evidence type="ECO:0000313" key="17">
    <source>
        <dbReference type="EMBL" id="ABM29386.1"/>
    </source>
</evidence>
<dbReference type="InterPro" id="IPR035965">
    <property type="entry name" value="PAS-like_dom_sf"/>
</dbReference>
<evidence type="ECO:0000256" key="7">
    <source>
        <dbReference type="ARBA" id="ARBA00022692"/>
    </source>
</evidence>
<evidence type="ECO:0000256" key="2">
    <source>
        <dbReference type="ARBA" id="ARBA00004651"/>
    </source>
</evidence>
<keyword evidence="12" id="KW-0902">Two-component regulatory system</keyword>
<comment type="subcellular location">
    <subcellularLocation>
        <location evidence="2">Cell membrane</location>
        <topology evidence="2">Multi-pass membrane protein</topology>
    </subcellularLocation>
</comment>
<keyword evidence="9 17" id="KW-0418">Kinase</keyword>
<dbReference type="SMR" id="A0A0H3AAP6"/>
<dbReference type="CDD" id="cd00130">
    <property type="entry name" value="PAS"/>
    <property type="match status" value="1"/>
</dbReference>
<dbReference type="Gene3D" id="3.30.450.20">
    <property type="entry name" value="PAS domain"/>
    <property type="match status" value="1"/>
</dbReference>
<sequence precursor="true">MILRRFHKLGLQKKFFFTILVVIMAISGTIALLARWILVSSLTDELQMRGTAIAHSVAARGAGFILDGDTPQLVGLIFDEAQLRERTQLVAYIYVLDTSDALLAHTFIRPFPSHLKAANPLPEGAARSMELVRVHGREAYDIAVPVREGLYQIGTVHVGLNKAHMDSLVGKLRVTFLGFITAVVIITFIISHYLARYITAPVSRLTNISDDLSRGNFNTAVDLDMPDQGWNILDCPAYSDTDLPCWHFDDQRHARTSPEHLHRCRTCVFYRKRQGDEVIQLADSFRNMVWSIKLYRKRLQESEGKYRSLFDSGPDPIFVVDCERGTILDANPRAVEQYGYAREELVGLSFEKLGGDAMRECPRLFDEDSSPTGCVHLPKVAQYHKDGSTFWVNLHACPISYRARPAIIVSTTDITEMLEKDAQIVQAAKMKSLGEMSAGVAHELNQPLNAIRMGSDYLNMALEQGLPVPPEQLREVTLDICGQVDRATEIINTLRSFGRKSEILEEPVNLNAPVRSVLLLVEHQFLLQNVEFELHLGDALPPVKAHNNRLQQVVFNIITNARDAVIERMRRDAGLRGRITITTSHEGDTVTLSVKDNGCGIPATLREQVFQPFFTTKATGQGMGLGLAIVYGIVRSYGGDIRIDGVPTGGTEFSLTFPTTTEDGTEQRRPVA</sequence>
<dbReference type="GO" id="GO:0005524">
    <property type="term" value="F:ATP binding"/>
    <property type="evidence" value="ECO:0007669"/>
    <property type="project" value="UniProtKB-KW"/>
</dbReference>
<dbReference type="Gene3D" id="1.10.287.130">
    <property type="match status" value="1"/>
</dbReference>
<dbReference type="Pfam" id="PF02518">
    <property type="entry name" value="HATPase_c"/>
    <property type="match status" value="1"/>
</dbReference>
<dbReference type="EMBL" id="CP000527">
    <property type="protein sequence ID" value="ABM29386.1"/>
    <property type="molecule type" value="Genomic_DNA"/>
</dbReference>
<dbReference type="PRINTS" id="PR00344">
    <property type="entry name" value="BCTRLSENSOR"/>
</dbReference>
<dbReference type="InterPro" id="IPR000014">
    <property type="entry name" value="PAS"/>
</dbReference>
<dbReference type="SMART" id="SM00388">
    <property type="entry name" value="HisKA"/>
    <property type="match status" value="1"/>
</dbReference>
<dbReference type="Gene3D" id="3.30.565.10">
    <property type="entry name" value="Histidine kinase-like ATPase, C-terminal domain"/>
    <property type="match status" value="1"/>
</dbReference>